<evidence type="ECO:0000313" key="8">
    <source>
        <dbReference type="Proteomes" id="UP000255326"/>
    </source>
</evidence>
<reference evidence="7 8" key="1">
    <citation type="submission" date="2018-07" db="EMBL/GenBank/DDBJ databases">
        <title>Genomic Encyclopedia of Type Strains, Phase IV (KMG-IV): sequencing the most valuable type-strain genomes for metagenomic binning, comparative biology and taxonomic classification.</title>
        <authorList>
            <person name="Goeker M."/>
        </authorList>
    </citation>
    <scope>NUCLEOTIDE SEQUENCE [LARGE SCALE GENOMIC DNA]</scope>
    <source>
        <strain evidence="7 8">DSM 25281</strain>
    </source>
</reference>
<dbReference type="InterPro" id="IPR012770">
    <property type="entry name" value="TreR"/>
</dbReference>
<evidence type="ECO:0000256" key="2">
    <source>
        <dbReference type="ARBA" id="ARBA00023015"/>
    </source>
</evidence>
<dbReference type="Pfam" id="PF00392">
    <property type="entry name" value="GntR"/>
    <property type="match status" value="1"/>
</dbReference>
<protein>
    <recommendedName>
        <fullName evidence="5">Trehalose operon repressor</fullName>
    </recommendedName>
</protein>
<dbReference type="OrthoDB" id="9816541at2"/>
<gene>
    <name evidence="7" type="ORF">DFR59_11252</name>
</gene>
<evidence type="ECO:0000256" key="4">
    <source>
        <dbReference type="ARBA" id="ARBA00023163"/>
    </source>
</evidence>
<keyword evidence="4" id="KW-0804">Transcription</keyword>
<dbReference type="NCBIfam" id="TIGR02404">
    <property type="entry name" value="trehalos_R_Bsub"/>
    <property type="match status" value="1"/>
</dbReference>
<keyword evidence="2" id="KW-0805">Transcription regulation</keyword>
<dbReference type="GO" id="GO:0003700">
    <property type="term" value="F:DNA-binding transcription factor activity"/>
    <property type="evidence" value="ECO:0007669"/>
    <property type="project" value="UniProtKB-UniRule"/>
</dbReference>
<dbReference type="PROSITE" id="PS50949">
    <property type="entry name" value="HTH_GNTR"/>
    <property type="match status" value="1"/>
</dbReference>
<dbReference type="Pfam" id="PF07702">
    <property type="entry name" value="UTRA"/>
    <property type="match status" value="1"/>
</dbReference>
<evidence type="ECO:0000256" key="1">
    <source>
        <dbReference type="ARBA" id="ARBA00022491"/>
    </source>
</evidence>
<dbReference type="SMART" id="SM00345">
    <property type="entry name" value="HTH_GNTR"/>
    <property type="match status" value="1"/>
</dbReference>
<dbReference type="SUPFAM" id="SSF64288">
    <property type="entry name" value="Chorismate lyase-like"/>
    <property type="match status" value="1"/>
</dbReference>
<dbReference type="CDD" id="cd07377">
    <property type="entry name" value="WHTH_GntR"/>
    <property type="match status" value="1"/>
</dbReference>
<evidence type="ECO:0000313" key="7">
    <source>
        <dbReference type="EMBL" id="RDI40136.1"/>
    </source>
</evidence>
<dbReference type="RefSeq" id="WP_114746526.1">
    <property type="nucleotide sequence ID" value="NZ_QQAY01000012.1"/>
</dbReference>
<dbReference type="SMART" id="SM00866">
    <property type="entry name" value="UTRA"/>
    <property type="match status" value="1"/>
</dbReference>
<dbReference type="Proteomes" id="UP000255326">
    <property type="component" value="Unassembled WGS sequence"/>
</dbReference>
<accession>A0A370GAC9</accession>
<name>A0A370GAC9_9BACI</name>
<keyword evidence="1" id="KW-0678">Repressor</keyword>
<dbReference type="PANTHER" id="PTHR44846:SF12">
    <property type="entry name" value="HTH-TYPE TRANSCRIPTIONAL REGULATOR TRER"/>
    <property type="match status" value="1"/>
</dbReference>
<dbReference type="PANTHER" id="PTHR44846">
    <property type="entry name" value="MANNOSYL-D-GLYCERATE TRANSPORT/METABOLISM SYSTEM REPRESSOR MNGR-RELATED"/>
    <property type="match status" value="1"/>
</dbReference>
<evidence type="ECO:0000259" key="6">
    <source>
        <dbReference type="PROSITE" id="PS50949"/>
    </source>
</evidence>
<evidence type="ECO:0000256" key="5">
    <source>
        <dbReference type="NCBIfam" id="TIGR02404"/>
    </source>
</evidence>
<dbReference type="InterPro" id="IPR036390">
    <property type="entry name" value="WH_DNA-bd_sf"/>
</dbReference>
<feature type="domain" description="HTH gntR-type" evidence="6">
    <location>
        <begin position="4"/>
        <end position="72"/>
    </location>
</feature>
<dbReference type="Gene3D" id="3.40.1410.10">
    <property type="entry name" value="Chorismate lyase-like"/>
    <property type="match status" value="1"/>
</dbReference>
<dbReference type="InterPro" id="IPR011663">
    <property type="entry name" value="UTRA"/>
</dbReference>
<dbReference type="InterPro" id="IPR050679">
    <property type="entry name" value="Bact_HTH_transcr_reg"/>
</dbReference>
<dbReference type="Gene3D" id="1.10.10.10">
    <property type="entry name" value="Winged helix-like DNA-binding domain superfamily/Winged helix DNA-binding domain"/>
    <property type="match status" value="1"/>
</dbReference>
<dbReference type="AlphaFoldDB" id="A0A370GAC9"/>
<keyword evidence="3" id="KW-0238">DNA-binding</keyword>
<dbReference type="SUPFAM" id="SSF46785">
    <property type="entry name" value="Winged helix' DNA-binding domain"/>
    <property type="match status" value="1"/>
</dbReference>
<comment type="caution">
    <text evidence="7">The sequence shown here is derived from an EMBL/GenBank/DDBJ whole genome shotgun (WGS) entry which is preliminary data.</text>
</comment>
<organism evidence="7 8">
    <name type="scientific">Falsibacillus pallidus</name>
    <dbReference type="NCBI Taxonomy" id="493781"/>
    <lineage>
        <taxon>Bacteria</taxon>
        <taxon>Bacillati</taxon>
        <taxon>Bacillota</taxon>
        <taxon>Bacilli</taxon>
        <taxon>Bacillales</taxon>
        <taxon>Bacillaceae</taxon>
        <taxon>Falsibacillus</taxon>
    </lineage>
</organism>
<proteinExistence type="predicted"/>
<dbReference type="GO" id="GO:0003677">
    <property type="term" value="F:DNA binding"/>
    <property type="evidence" value="ECO:0007669"/>
    <property type="project" value="UniProtKB-UniRule"/>
</dbReference>
<sequence length="239" mass="28190">MTKQNKYKQIYEELSQQILDGKYKAMETLPSENELSEMYETSRETIRKALTLLSQKGFIQKIRGKGSIVLDISKMSFPISGLVSFKELQHSLGRDIHTIVYEFGLVNADERIAQQMNVTTGEEIWKVFRARSIQGEKIILDKDYFQKKHVPLLTKEICENSIYEYLENELNMTISFAKKEITVEPCTEDDRKYLDLADYDHIVVVKNYVYLDDATLFQYTESRHRLDKFRFVDFARRKH</sequence>
<dbReference type="GO" id="GO:0045892">
    <property type="term" value="P:negative regulation of DNA-templated transcription"/>
    <property type="evidence" value="ECO:0007669"/>
    <property type="project" value="TreeGrafter"/>
</dbReference>
<dbReference type="FunFam" id="3.40.1410.10:FF:000008">
    <property type="entry name" value="Transcriptional regulator, GntR family"/>
    <property type="match status" value="1"/>
</dbReference>
<dbReference type="EMBL" id="QQAY01000012">
    <property type="protein sequence ID" value="RDI40136.1"/>
    <property type="molecule type" value="Genomic_DNA"/>
</dbReference>
<dbReference type="InterPro" id="IPR028978">
    <property type="entry name" value="Chorismate_lyase_/UTRA_dom_sf"/>
</dbReference>
<keyword evidence="8" id="KW-1185">Reference proteome</keyword>
<dbReference type="InterPro" id="IPR036388">
    <property type="entry name" value="WH-like_DNA-bd_sf"/>
</dbReference>
<evidence type="ECO:0000256" key="3">
    <source>
        <dbReference type="ARBA" id="ARBA00023125"/>
    </source>
</evidence>
<dbReference type="InterPro" id="IPR000524">
    <property type="entry name" value="Tscrpt_reg_HTH_GntR"/>
</dbReference>
<dbReference type="PRINTS" id="PR00035">
    <property type="entry name" value="HTHGNTR"/>
</dbReference>